<sequence>MTTAQTPDFDDPDLREKIREALGSEAGQRRFDQFLRTPVDLRRNQERLGRLLLGTLVLLVLMVIVLAILALCAVETEPDAADVYGTLALVASGGVVGVFVLLRMHRARMRRGGRRSA</sequence>
<dbReference type="RefSeq" id="WP_094222539.1">
    <property type="nucleotide sequence ID" value="NZ_MCGQ01000068.1"/>
</dbReference>
<organism evidence="2 3">
    <name type="scientific">Streptomyces diastatochromogenes</name>
    <dbReference type="NCBI Taxonomy" id="42236"/>
    <lineage>
        <taxon>Bacteria</taxon>
        <taxon>Bacillati</taxon>
        <taxon>Actinomycetota</taxon>
        <taxon>Actinomycetes</taxon>
        <taxon>Kitasatosporales</taxon>
        <taxon>Streptomycetaceae</taxon>
        <taxon>Streptomyces</taxon>
    </lineage>
</organism>
<keyword evidence="1" id="KW-0812">Transmembrane</keyword>
<proteinExistence type="predicted"/>
<feature type="transmembrane region" description="Helical" evidence="1">
    <location>
        <begin position="51"/>
        <end position="71"/>
    </location>
</feature>
<accession>A0A233RWA6</accession>
<comment type="caution">
    <text evidence="2">The sequence shown here is derived from an EMBL/GenBank/DDBJ whole genome shotgun (WGS) entry which is preliminary data.</text>
</comment>
<gene>
    <name evidence="2" type="ORF">BEK98_43475</name>
</gene>
<dbReference type="AlphaFoldDB" id="A0A233RWA6"/>
<keyword evidence="1" id="KW-1133">Transmembrane helix</keyword>
<name>A0A233RWA6_STRDA</name>
<evidence type="ECO:0000256" key="1">
    <source>
        <dbReference type="SAM" id="Phobius"/>
    </source>
</evidence>
<keyword evidence="3" id="KW-1185">Reference proteome</keyword>
<evidence type="ECO:0000313" key="2">
    <source>
        <dbReference type="EMBL" id="OXY87643.1"/>
    </source>
</evidence>
<dbReference type="Proteomes" id="UP000215483">
    <property type="component" value="Unassembled WGS sequence"/>
</dbReference>
<evidence type="ECO:0000313" key="3">
    <source>
        <dbReference type="Proteomes" id="UP000215483"/>
    </source>
</evidence>
<keyword evidence="1" id="KW-0472">Membrane</keyword>
<protein>
    <submittedName>
        <fullName evidence="2">Uncharacterized protein</fullName>
    </submittedName>
</protein>
<dbReference type="EMBL" id="MCGQ01000068">
    <property type="protein sequence ID" value="OXY87643.1"/>
    <property type="molecule type" value="Genomic_DNA"/>
</dbReference>
<reference evidence="2 3" key="1">
    <citation type="submission" date="2016-07" db="EMBL/GenBank/DDBJ databases">
        <title>Draft genome of Streptomyces diastatochromogenes.</title>
        <authorList>
            <person name="Podduturi R."/>
            <person name="Lukassen M.B."/>
            <person name="Clausen N."/>
            <person name="Nielsen J.L."/>
            <person name="Jorgensen N.O."/>
        </authorList>
    </citation>
    <scope>NUCLEOTIDE SEQUENCE [LARGE SCALE GENOMIC DNA]</scope>
    <source>
        <strain evidence="2 3">DSM 40608</strain>
    </source>
</reference>
<feature type="transmembrane region" description="Helical" evidence="1">
    <location>
        <begin position="83"/>
        <end position="102"/>
    </location>
</feature>